<comment type="caution">
    <text evidence="2">The sequence shown here is derived from an EMBL/GenBank/DDBJ whole genome shotgun (WGS) entry which is preliminary data.</text>
</comment>
<keyword evidence="1" id="KW-0732">Signal</keyword>
<accession>A0ABW3RJ80</accession>
<name>A0ABW3RJ80_9SPHI</name>
<sequence length="133" mass="14593">MKIRNLKLIAIVFGLFIIASCTGQKGDMTKDPKYADIANNIFITNGPLFYYHYTHSDGGKSGYFLSRESSVPNAELKAEIPAGSHVKISKVFEVPNKEGGVKAMVEGDVIPDGSKEGFKYMAVYNDIEPALKK</sequence>
<evidence type="ECO:0000313" key="2">
    <source>
        <dbReference type="EMBL" id="MFD1165156.1"/>
    </source>
</evidence>
<evidence type="ECO:0000256" key="1">
    <source>
        <dbReference type="SAM" id="SignalP"/>
    </source>
</evidence>
<feature type="signal peptide" evidence="1">
    <location>
        <begin position="1"/>
        <end position="25"/>
    </location>
</feature>
<organism evidence="2 3">
    <name type="scientific">Sphingobacterium daejeonense</name>
    <dbReference type="NCBI Taxonomy" id="371142"/>
    <lineage>
        <taxon>Bacteria</taxon>
        <taxon>Pseudomonadati</taxon>
        <taxon>Bacteroidota</taxon>
        <taxon>Sphingobacteriia</taxon>
        <taxon>Sphingobacteriales</taxon>
        <taxon>Sphingobacteriaceae</taxon>
        <taxon>Sphingobacterium</taxon>
    </lineage>
</organism>
<evidence type="ECO:0008006" key="4">
    <source>
        <dbReference type="Google" id="ProtNLM"/>
    </source>
</evidence>
<evidence type="ECO:0000313" key="3">
    <source>
        <dbReference type="Proteomes" id="UP001597205"/>
    </source>
</evidence>
<dbReference type="RefSeq" id="WP_380895100.1">
    <property type="nucleotide sequence ID" value="NZ_JBHTKY010000006.1"/>
</dbReference>
<gene>
    <name evidence="2" type="ORF">ACFQ2C_05995</name>
</gene>
<reference evidence="3" key="1">
    <citation type="journal article" date="2019" name="Int. J. Syst. Evol. Microbiol.">
        <title>The Global Catalogue of Microorganisms (GCM) 10K type strain sequencing project: providing services to taxonomists for standard genome sequencing and annotation.</title>
        <authorList>
            <consortium name="The Broad Institute Genomics Platform"/>
            <consortium name="The Broad Institute Genome Sequencing Center for Infectious Disease"/>
            <person name="Wu L."/>
            <person name="Ma J."/>
        </authorList>
    </citation>
    <scope>NUCLEOTIDE SEQUENCE [LARGE SCALE GENOMIC DNA]</scope>
    <source>
        <strain evidence="3">CCUG 52468</strain>
    </source>
</reference>
<feature type="chain" id="PRO_5046047173" description="Lipoprotein" evidence="1">
    <location>
        <begin position="26"/>
        <end position="133"/>
    </location>
</feature>
<dbReference type="PROSITE" id="PS51257">
    <property type="entry name" value="PROKAR_LIPOPROTEIN"/>
    <property type="match status" value="1"/>
</dbReference>
<proteinExistence type="predicted"/>
<keyword evidence="3" id="KW-1185">Reference proteome</keyword>
<protein>
    <recommendedName>
        <fullName evidence="4">Lipoprotein</fullName>
    </recommendedName>
</protein>
<dbReference type="EMBL" id="JBHTKY010000006">
    <property type="protein sequence ID" value="MFD1165156.1"/>
    <property type="molecule type" value="Genomic_DNA"/>
</dbReference>
<dbReference type="Proteomes" id="UP001597205">
    <property type="component" value="Unassembled WGS sequence"/>
</dbReference>